<comment type="caution">
    <text evidence="1">The sequence shown here is derived from an EMBL/GenBank/DDBJ whole genome shotgun (WGS) entry which is preliminary data.</text>
</comment>
<evidence type="ECO:0000313" key="1">
    <source>
        <dbReference type="EMBL" id="RHN55057.1"/>
    </source>
</evidence>
<gene>
    <name evidence="1" type="ORF">MtrunA17_Chr5g0413581</name>
</gene>
<sequence length="62" mass="6900">MAIQTKLGHRLPYVDILSQLEIGVADSGGCSKKKKKELLIADSDGKPKICHINLVYLPYIYI</sequence>
<proteinExistence type="predicted"/>
<reference evidence="2" key="1">
    <citation type="journal article" date="2018" name="Nat. Plants">
        <title>Whole-genome landscape of Medicago truncatula symbiotic genes.</title>
        <authorList>
            <person name="Pecrix Y."/>
            <person name="Staton S.E."/>
            <person name="Sallet E."/>
            <person name="Lelandais-Briere C."/>
            <person name="Moreau S."/>
            <person name="Carrere S."/>
            <person name="Blein T."/>
            <person name="Jardinaud M.F."/>
            <person name="Latrasse D."/>
            <person name="Zouine M."/>
            <person name="Zahm M."/>
            <person name="Kreplak J."/>
            <person name="Mayjonade B."/>
            <person name="Satge C."/>
            <person name="Perez M."/>
            <person name="Cauet S."/>
            <person name="Marande W."/>
            <person name="Chantry-Darmon C."/>
            <person name="Lopez-Roques C."/>
            <person name="Bouchez O."/>
            <person name="Berard A."/>
            <person name="Debelle F."/>
            <person name="Munos S."/>
            <person name="Bendahmane A."/>
            <person name="Berges H."/>
            <person name="Niebel A."/>
            <person name="Buitink J."/>
            <person name="Frugier F."/>
            <person name="Benhamed M."/>
            <person name="Crespi M."/>
            <person name="Gouzy J."/>
            <person name="Gamas P."/>
        </authorList>
    </citation>
    <scope>NUCLEOTIDE SEQUENCE [LARGE SCALE GENOMIC DNA]</scope>
    <source>
        <strain evidence="2">cv. Jemalong A17</strain>
    </source>
</reference>
<dbReference type="Proteomes" id="UP000265566">
    <property type="component" value="Chromosome 5"/>
</dbReference>
<dbReference type="Gramene" id="rna30183">
    <property type="protein sequence ID" value="RHN55057.1"/>
    <property type="gene ID" value="gene30183"/>
</dbReference>
<evidence type="ECO:0000313" key="2">
    <source>
        <dbReference type="Proteomes" id="UP000265566"/>
    </source>
</evidence>
<dbReference type="AlphaFoldDB" id="A0A396HWJ4"/>
<accession>A0A396HWJ4</accession>
<organism evidence="1 2">
    <name type="scientific">Medicago truncatula</name>
    <name type="common">Barrel medic</name>
    <name type="synonym">Medicago tribuloides</name>
    <dbReference type="NCBI Taxonomy" id="3880"/>
    <lineage>
        <taxon>Eukaryota</taxon>
        <taxon>Viridiplantae</taxon>
        <taxon>Streptophyta</taxon>
        <taxon>Embryophyta</taxon>
        <taxon>Tracheophyta</taxon>
        <taxon>Spermatophyta</taxon>
        <taxon>Magnoliopsida</taxon>
        <taxon>eudicotyledons</taxon>
        <taxon>Gunneridae</taxon>
        <taxon>Pentapetalae</taxon>
        <taxon>rosids</taxon>
        <taxon>fabids</taxon>
        <taxon>Fabales</taxon>
        <taxon>Fabaceae</taxon>
        <taxon>Papilionoideae</taxon>
        <taxon>50 kb inversion clade</taxon>
        <taxon>NPAAA clade</taxon>
        <taxon>Hologalegina</taxon>
        <taxon>IRL clade</taxon>
        <taxon>Trifolieae</taxon>
        <taxon>Medicago</taxon>
    </lineage>
</organism>
<dbReference type="EMBL" id="PSQE01000005">
    <property type="protein sequence ID" value="RHN55057.1"/>
    <property type="molecule type" value="Genomic_DNA"/>
</dbReference>
<name>A0A396HWJ4_MEDTR</name>
<protein>
    <submittedName>
        <fullName evidence="1">Uncharacterized protein</fullName>
    </submittedName>
</protein>